<proteinExistence type="predicted"/>
<organism evidence="2 3">
    <name type="scientific">Candidatus Aquitaenariimonas noxiae</name>
    <dbReference type="NCBI Taxonomy" id="1974741"/>
    <lineage>
        <taxon>Bacteria</taxon>
        <taxon>Pseudomonadati</taxon>
        <taxon>Candidatus Omnitrophota</taxon>
        <taxon>Candidatus Aquitaenariimonas</taxon>
    </lineage>
</organism>
<dbReference type="AlphaFoldDB" id="A0A2J0L414"/>
<feature type="transmembrane region" description="Helical" evidence="1">
    <location>
        <begin position="6"/>
        <end position="25"/>
    </location>
</feature>
<keyword evidence="1" id="KW-0472">Membrane</keyword>
<dbReference type="PANTHER" id="PTHR30105:SF2">
    <property type="entry name" value="DIVERGENT POLYSACCHARIDE DEACETYLASE SUPERFAMILY"/>
    <property type="match status" value="1"/>
</dbReference>
<evidence type="ECO:0008006" key="4">
    <source>
        <dbReference type="Google" id="ProtNLM"/>
    </source>
</evidence>
<accession>A0A2J0L414</accession>
<dbReference type="Proteomes" id="UP000230052">
    <property type="component" value="Unassembled WGS sequence"/>
</dbReference>
<dbReference type="GO" id="GO:0005975">
    <property type="term" value="P:carbohydrate metabolic process"/>
    <property type="evidence" value="ECO:0007669"/>
    <property type="project" value="InterPro"/>
</dbReference>
<reference evidence="2 3" key="1">
    <citation type="submission" date="2017-09" db="EMBL/GenBank/DDBJ databases">
        <title>Depth-based differentiation of microbial function through sediment-hosted aquifers and enrichment of novel symbionts in the deep terrestrial subsurface.</title>
        <authorList>
            <person name="Probst A.J."/>
            <person name="Ladd B."/>
            <person name="Jarett J.K."/>
            <person name="Geller-Mcgrath D.E."/>
            <person name="Sieber C.M."/>
            <person name="Emerson J.B."/>
            <person name="Anantharaman K."/>
            <person name="Thomas B.C."/>
            <person name="Malmstrom R."/>
            <person name="Stieglmeier M."/>
            <person name="Klingl A."/>
            <person name="Woyke T."/>
            <person name="Ryan C.M."/>
            <person name="Banfield J.F."/>
        </authorList>
    </citation>
    <scope>NUCLEOTIDE SEQUENCE [LARGE SCALE GENOMIC DNA]</scope>
    <source>
        <strain evidence="2">CG07_land_8_20_14_0_80_42_15</strain>
    </source>
</reference>
<dbReference type="InterPro" id="IPR011330">
    <property type="entry name" value="Glyco_hydro/deAcase_b/a-brl"/>
</dbReference>
<comment type="caution">
    <text evidence="2">The sequence shown here is derived from an EMBL/GenBank/DDBJ whole genome shotgun (WGS) entry which is preliminary data.</text>
</comment>
<evidence type="ECO:0000313" key="3">
    <source>
        <dbReference type="Proteomes" id="UP000230052"/>
    </source>
</evidence>
<dbReference type="Pfam" id="PF04748">
    <property type="entry name" value="Polysacc_deac_2"/>
    <property type="match status" value="1"/>
</dbReference>
<dbReference type="PANTHER" id="PTHR30105">
    <property type="entry name" value="UNCHARACTERIZED YIBQ-RELATED"/>
    <property type="match status" value="1"/>
</dbReference>
<sequence>MVLKKRAFLTILAVLIILLGTFFLLKTGKKEVIKEKEMPVIAKVKVAIVIDDLGYSLKNLELLNSIKKPLTLSVLPNLPNSKAAAVETAKNGYEIIMHLPLEPKNKTATLEAGTLLVDMPKEALTEKLNTGIASLSRIKGVSNHMGSKATEDRDFMMIIFKELKRKKLYFFDSVTTDKSVCKELAKEMHMQFAERNIYLDNIGESNYIKGQLRRLVSEAKKNGSAIAIGHDRRMTIKTLAEEMPKLENEGVEFVFLSKLLKRY</sequence>
<evidence type="ECO:0000256" key="1">
    <source>
        <dbReference type="SAM" id="Phobius"/>
    </source>
</evidence>
<dbReference type="Gene3D" id="3.20.20.370">
    <property type="entry name" value="Glycoside hydrolase/deacetylase"/>
    <property type="match status" value="1"/>
</dbReference>
<dbReference type="CDD" id="cd10936">
    <property type="entry name" value="CE4_DAC2"/>
    <property type="match status" value="1"/>
</dbReference>
<evidence type="ECO:0000313" key="2">
    <source>
        <dbReference type="EMBL" id="PIU42026.1"/>
    </source>
</evidence>
<protein>
    <recommendedName>
        <fullName evidence="4">Divergent polysaccharide deacetylase family protein</fullName>
    </recommendedName>
</protein>
<dbReference type="InterPro" id="IPR006837">
    <property type="entry name" value="Divergent_DAC"/>
</dbReference>
<dbReference type="SUPFAM" id="SSF88713">
    <property type="entry name" value="Glycoside hydrolase/deacetylase"/>
    <property type="match status" value="1"/>
</dbReference>
<gene>
    <name evidence="2" type="ORF">COS99_02230</name>
</gene>
<keyword evidence="1" id="KW-1133">Transmembrane helix</keyword>
<name>A0A2J0L414_9BACT</name>
<dbReference type="EMBL" id="PEWV01000022">
    <property type="protein sequence ID" value="PIU42026.1"/>
    <property type="molecule type" value="Genomic_DNA"/>
</dbReference>
<keyword evidence="1" id="KW-0812">Transmembrane</keyword>